<keyword evidence="2" id="KW-1185">Reference proteome</keyword>
<dbReference type="EMBL" id="JAPDMX010000030">
    <property type="protein sequence ID" value="MCW3173830.1"/>
    <property type="molecule type" value="Genomic_DNA"/>
</dbReference>
<evidence type="ECO:0000313" key="2">
    <source>
        <dbReference type="Proteomes" id="UP001163714"/>
    </source>
</evidence>
<name>A0ABT3ICQ5_9GAMM</name>
<reference evidence="1" key="1">
    <citation type="submission" date="2022-10" db="EMBL/GenBank/DDBJ databases">
        <title>Shewanella flava sp. nov, isolated from the estuary of the Fenhe River into the Yellow River.</title>
        <authorList>
            <person name="Li Y."/>
        </authorList>
    </citation>
    <scope>NUCLEOTIDE SEQUENCE</scope>
    <source>
        <strain evidence="1">FYR11-62</strain>
    </source>
</reference>
<comment type="caution">
    <text evidence="1">The sequence shown here is derived from an EMBL/GenBank/DDBJ whole genome shotgun (WGS) entry which is preliminary data.</text>
</comment>
<accession>A0ABT3ICQ5</accession>
<protein>
    <submittedName>
        <fullName evidence="1">Uncharacterized protein</fullName>
    </submittedName>
</protein>
<proteinExistence type="predicted"/>
<dbReference type="Proteomes" id="UP001163714">
    <property type="component" value="Unassembled WGS sequence"/>
</dbReference>
<organism evidence="1 2">
    <name type="scientific">Shewanella subflava</name>
    <dbReference type="NCBI Taxonomy" id="2986476"/>
    <lineage>
        <taxon>Bacteria</taxon>
        <taxon>Pseudomonadati</taxon>
        <taxon>Pseudomonadota</taxon>
        <taxon>Gammaproteobacteria</taxon>
        <taxon>Alteromonadales</taxon>
        <taxon>Shewanellaceae</taxon>
        <taxon>Shewanella</taxon>
    </lineage>
</organism>
<dbReference type="RefSeq" id="WP_264728146.1">
    <property type="nucleotide sequence ID" value="NZ_JAPDMX010000030.1"/>
</dbReference>
<gene>
    <name evidence="1" type="ORF">OHT75_15220</name>
</gene>
<evidence type="ECO:0000313" key="1">
    <source>
        <dbReference type="EMBL" id="MCW3173830.1"/>
    </source>
</evidence>
<sequence>MTQEKNLFEIDDDEITEWFDSEDETSTAAISEEISLEKKYSESQLRVVLIKHGKPKHT</sequence>